<comment type="similarity">
    <text evidence="1 7">Belongs to the glycosyl hydrolase 38 family.</text>
</comment>
<evidence type="ECO:0000256" key="1">
    <source>
        <dbReference type="ARBA" id="ARBA00009792"/>
    </source>
</evidence>
<evidence type="ECO:0000256" key="7">
    <source>
        <dbReference type="RuleBase" id="RU361199"/>
    </source>
</evidence>
<evidence type="ECO:0000259" key="8">
    <source>
        <dbReference type="SMART" id="SM00872"/>
    </source>
</evidence>
<dbReference type="EC" id="3.2.1.-" evidence="7"/>
<dbReference type="Proteomes" id="UP001235939">
    <property type="component" value="Chromosome 11"/>
</dbReference>
<keyword evidence="4 7" id="KW-0862">Zinc</keyword>
<dbReference type="Pfam" id="PF01074">
    <property type="entry name" value="Glyco_hydro_38N"/>
    <property type="match status" value="1"/>
</dbReference>
<dbReference type="Gene3D" id="2.60.40.1180">
    <property type="entry name" value="Golgi alpha-mannosidase II"/>
    <property type="match status" value="1"/>
</dbReference>
<dbReference type="InterPro" id="IPR050843">
    <property type="entry name" value="Glycosyl_Hydrlase_38"/>
</dbReference>
<proteinExistence type="inferred from homology"/>
<dbReference type="InterPro" id="IPR027291">
    <property type="entry name" value="Glyco_hydro_38_N_sf"/>
</dbReference>
<dbReference type="EMBL" id="CP092873">
    <property type="protein sequence ID" value="UYV73641.1"/>
    <property type="molecule type" value="Genomic_DNA"/>
</dbReference>
<evidence type="ECO:0000256" key="5">
    <source>
        <dbReference type="ARBA" id="ARBA00023157"/>
    </source>
</evidence>
<dbReference type="InterPro" id="IPR011682">
    <property type="entry name" value="Glyco_hydro_38_C"/>
</dbReference>
<dbReference type="Pfam" id="PF07748">
    <property type="entry name" value="Glyco_hydro_38C"/>
    <property type="match status" value="1"/>
</dbReference>
<dbReference type="InterPro" id="IPR028995">
    <property type="entry name" value="Glyco_hydro_57/38_cen_sf"/>
</dbReference>
<dbReference type="PANTHER" id="PTHR11607:SF3">
    <property type="entry name" value="LYSOSOMAL ALPHA-MANNOSIDASE"/>
    <property type="match status" value="1"/>
</dbReference>
<keyword evidence="3 7" id="KW-0378">Hydrolase</keyword>
<dbReference type="Gene3D" id="3.20.110.10">
    <property type="entry name" value="Glycoside hydrolase 38, N terminal domain"/>
    <property type="match status" value="1"/>
</dbReference>
<dbReference type="Pfam" id="PF09261">
    <property type="entry name" value="Alpha-mann_mid"/>
    <property type="match status" value="1"/>
</dbReference>
<dbReference type="InterPro" id="IPR011013">
    <property type="entry name" value="Gal_mutarotase_sf_dom"/>
</dbReference>
<dbReference type="PANTHER" id="PTHR11607">
    <property type="entry name" value="ALPHA-MANNOSIDASE"/>
    <property type="match status" value="1"/>
</dbReference>
<evidence type="ECO:0000256" key="4">
    <source>
        <dbReference type="ARBA" id="ARBA00022833"/>
    </source>
</evidence>
<dbReference type="InterPro" id="IPR037094">
    <property type="entry name" value="Glyco_hydro_38_cen_sf"/>
</dbReference>
<dbReference type="InterPro" id="IPR000602">
    <property type="entry name" value="Glyco_hydro_38_N"/>
</dbReference>
<dbReference type="Gene3D" id="1.20.1270.50">
    <property type="entry name" value="Glycoside hydrolase family 38, central domain"/>
    <property type="match status" value="1"/>
</dbReference>
<keyword evidence="5" id="KW-1015">Disulfide bond</keyword>
<evidence type="ECO:0000256" key="2">
    <source>
        <dbReference type="ARBA" id="ARBA00022723"/>
    </source>
</evidence>
<reference evidence="9 10" key="1">
    <citation type="submission" date="2022-01" db="EMBL/GenBank/DDBJ databases">
        <title>A chromosomal length assembly of Cordylochernes scorpioides.</title>
        <authorList>
            <person name="Zeh D."/>
            <person name="Zeh J."/>
        </authorList>
    </citation>
    <scope>NUCLEOTIDE SEQUENCE [LARGE SCALE GENOMIC DNA]</scope>
    <source>
        <strain evidence="9">IN4F17</strain>
        <tissue evidence="9">Whole Body</tissue>
    </source>
</reference>
<comment type="cofactor">
    <cofactor evidence="7">
        <name>Zn(2+)</name>
        <dbReference type="ChEBI" id="CHEBI:29105"/>
    </cofactor>
    <text evidence="7">Binds 1 zinc ion per subunit.</text>
</comment>
<dbReference type="InterPro" id="IPR013780">
    <property type="entry name" value="Glyco_hydro_b"/>
</dbReference>
<dbReference type="SUPFAM" id="SSF88713">
    <property type="entry name" value="Glycoside hydrolase/deacetylase"/>
    <property type="match status" value="1"/>
</dbReference>
<keyword evidence="10" id="KW-1185">Reference proteome</keyword>
<evidence type="ECO:0000313" key="10">
    <source>
        <dbReference type="Proteomes" id="UP001235939"/>
    </source>
</evidence>
<dbReference type="Gene3D" id="2.70.98.30">
    <property type="entry name" value="Golgi alpha-mannosidase II, domain 4"/>
    <property type="match status" value="1"/>
</dbReference>
<name>A0ABY6KXN4_9ARAC</name>
<keyword evidence="2 7" id="KW-0479">Metal-binding</keyword>
<evidence type="ECO:0000256" key="6">
    <source>
        <dbReference type="ARBA" id="ARBA00023295"/>
    </source>
</evidence>
<keyword evidence="6 7" id="KW-0326">Glycosidase</keyword>
<gene>
    <name evidence="9" type="ORF">LAZ67_11000133</name>
</gene>
<sequence length="1004" mass="113559">MEEVEEKRTTDPSWLKTFAKYYQDQTAHILDNLVVKLTQDSRRKFIWAEVSYLAEWWNRQSAGRREQLRQLVAGGQLELVTGGWVMADEALTHYSALVEQLALGHRWLHQNLGVTVKTGWAIDPFGLSPTMAYLLRRAGLEAMVVQRAHYAVKKYLAQHRSLEFLWTQTWDHNSSTPILCHLMPFYSYDVPHTCGPDPKVCCQFDFKRLPGGKVKCPWRVPPVPISQKNVRESFTAPMCFWCPLGDDFRFDKPLEWDQQFSNYQRLFDHMNGDDSLHVEAQFGTLADYFNALQEELQRNQEEERSSISNIQPPSLSGDFFTYADRDDHYWSGFYTSRPFYKGMGRLLEAHLRGAEIVYSLALAEGWPNVGITELLAGYIHEGRKTLSLFQHHDAITGTSKDHVVQDYASSLTRSFQNLRKVICHSALKLLLESPDDTINASLPVLEMEEVVNNSLPEKLVLHLDPTLKRRTVVIYNSLAFPRHELITLYVSTPQVEVLDGRGAALPAQVAPAFQGVSLVSGVYQLTFRAEMPALSLAVFTLQEGTTTPKSSVQLFNHNIDISPAYKGFSIVSQDAPDDFTIRNPYLTAMFSGADGMLRNAFVIKTGSTTQWQAELSPKEIAASDMRNRHHVQQLLTWSTDILYPWIRSPYRRVRSHEDGVTTNVRINFLKYGTRVKGKDKSGAYLFLPNQDAQSVEYSRPHIRVTEGPLVSEVVVFLPHVEHHVVLKNSPGVDGLGLEIINVVDILHEVNQELIMRLYSSLYTSVWYTDLNGFQVPSHSYLGGCVQMSLREQHPKLPLQGNVYPAATMAYLQDNGTRLSLLTRHPLGAGSHKPGWLEVFLDRRLNQDDNRGLQQGVTDNRVTASHLVLMLEHTTKVVLDLNCLLQSGHLPTITFQNRYKIPSAGAESKPSLSAHHARLALLHPMFAMAVLPGVEPRLPPRRLRSLVAPPVPLPCDLHLLNLRTDHPAPSASLLLHRLGYDCTFKPLALSPNCTFYPHQVSVHHS</sequence>
<dbReference type="SUPFAM" id="SSF74650">
    <property type="entry name" value="Galactose mutarotase-like"/>
    <property type="match status" value="2"/>
</dbReference>
<protein>
    <recommendedName>
        <fullName evidence="7">Alpha-mannosidase</fullName>
        <ecNumber evidence="7">3.2.1.-</ecNumber>
    </recommendedName>
</protein>
<dbReference type="InterPro" id="IPR015341">
    <property type="entry name" value="Glyco_hydro_38_cen"/>
</dbReference>
<evidence type="ECO:0000313" key="9">
    <source>
        <dbReference type="EMBL" id="UYV73641.1"/>
    </source>
</evidence>
<evidence type="ECO:0000256" key="3">
    <source>
        <dbReference type="ARBA" id="ARBA00022801"/>
    </source>
</evidence>
<accession>A0ABY6KXN4</accession>
<dbReference type="SMART" id="SM00872">
    <property type="entry name" value="Alpha-mann_mid"/>
    <property type="match status" value="1"/>
</dbReference>
<dbReference type="SUPFAM" id="SSF88688">
    <property type="entry name" value="Families 57/38 glycoside transferase middle domain"/>
    <property type="match status" value="1"/>
</dbReference>
<feature type="domain" description="Glycoside hydrolase family 38 central" evidence="8">
    <location>
        <begin position="328"/>
        <end position="411"/>
    </location>
</feature>
<dbReference type="InterPro" id="IPR011330">
    <property type="entry name" value="Glyco_hydro/deAcase_b/a-brl"/>
</dbReference>
<organism evidence="9 10">
    <name type="scientific">Cordylochernes scorpioides</name>
    <dbReference type="NCBI Taxonomy" id="51811"/>
    <lineage>
        <taxon>Eukaryota</taxon>
        <taxon>Metazoa</taxon>
        <taxon>Ecdysozoa</taxon>
        <taxon>Arthropoda</taxon>
        <taxon>Chelicerata</taxon>
        <taxon>Arachnida</taxon>
        <taxon>Pseudoscorpiones</taxon>
        <taxon>Cheliferoidea</taxon>
        <taxon>Chernetidae</taxon>
        <taxon>Cordylochernes</taxon>
    </lineage>
</organism>